<dbReference type="InterPro" id="IPR002347">
    <property type="entry name" value="SDR_fam"/>
</dbReference>
<evidence type="ECO:0000313" key="2">
    <source>
        <dbReference type="Proteomes" id="UP000742631"/>
    </source>
</evidence>
<protein>
    <submittedName>
        <fullName evidence="1">SDR family NAD(P)-dependent oxidoreductase</fullName>
    </submittedName>
</protein>
<comment type="caution">
    <text evidence="1">The sequence shown here is derived from an EMBL/GenBank/DDBJ whole genome shotgun (WGS) entry which is preliminary data.</text>
</comment>
<dbReference type="PRINTS" id="PR00081">
    <property type="entry name" value="GDHRDH"/>
</dbReference>
<dbReference type="Pfam" id="PF00106">
    <property type="entry name" value="adh_short"/>
    <property type="match status" value="1"/>
</dbReference>
<reference evidence="1" key="2">
    <citation type="submission" date="2021-09" db="EMBL/GenBank/DDBJ databases">
        <authorList>
            <person name="Gilroy R."/>
        </authorList>
    </citation>
    <scope>NUCLEOTIDE SEQUENCE</scope>
    <source>
        <strain evidence="1">316</strain>
    </source>
</reference>
<reference evidence="1" key="1">
    <citation type="journal article" date="2021" name="PeerJ">
        <title>Extensive microbial diversity within the chicken gut microbiome revealed by metagenomics and culture.</title>
        <authorList>
            <person name="Gilroy R."/>
            <person name="Ravi A."/>
            <person name="Getino M."/>
            <person name="Pursley I."/>
            <person name="Horton D.L."/>
            <person name="Alikhan N.F."/>
            <person name="Baker D."/>
            <person name="Gharbi K."/>
            <person name="Hall N."/>
            <person name="Watson M."/>
            <person name="Adriaenssens E.M."/>
            <person name="Foster-Nyarko E."/>
            <person name="Jarju S."/>
            <person name="Secka A."/>
            <person name="Antonio M."/>
            <person name="Oren A."/>
            <person name="Chaudhuri R.R."/>
            <person name="La Ragione R."/>
            <person name="Hildebrand F."/>
            <person name="Pallen M.J."/>
        </authorList>
    </citation>
    <scope>NUCLEOTIDE SEQUENCE</scope>
    <source>
        <strain evidence="1">316</strain>
    </source>
</reference>
<dbReference type="Proteomes" id="UP000742631">
    <property type="component" value="Unassembled WGS sequence"/>
</dbReference>
<sequence length="288" mass="30125">MALPLRGKICLVAGASRGVGRGLARGLGEAGATVIVTARSSETGRRTETRPEAIEDTARAVDAAGGEGHPYLCDHTSERAVDELVHWTLRRFGRIDVAASSVWGGNEGFDGERYPDGAAWGTPFWRRSAEPFSRFLGTGPYPGLLLARAVAPAMVSAGSGLIAFASFGTGEGYLGDLYYDLAKAVTNRLAYACAQELSPHGVCALSLSPGFVATERVRDVGQEALATESPLYAGRALAALAADPAVLDRAGRTLHVGDLARAYGFTDDDGRQPERFRIAAGDAGGDIA</sequence>
<dbReference type="EMBL" id="DYYG01000001">
    <property type="protein sequence ID" value="HJE22082.1"/>
    <property type="molecule type" value="Genomic_DNA"/>
</dbReference>
<proteinExistence type="predicted"/>
<dbReference type="PANTHER" id="PTHR44147">
    <property type="entry name" value="DEHYDROGENASE/REDUCTASE SDR FAMILY MEMBER 1"/>
    <property type="match status" value="1"/>
</dbReference>
<evidence type="ECO:0000313" key="1">
    <source>
        <dbReference type="EMBL" id="HJE22082.1"/>
    </source>
</evidence>
<accession>A0A921DZR7</accession>
<dbReference type="Gene3D" id="3.40.50.720">
    <property type="entry name" value="NAD(P)-binding Rossmann-like Domain"/>
    <property type="match status" value="1"/>
</dbReference>
<gene>
    <name evidence="1" type="ORF">K8W01_00265</name>
</gene>
<organism evidence="1 2">
    <name type="scientific">Methylorubrum populi</name>
    <dbReference type="NCBI Taxonomy" id="223967"/>
    <lineage>
        <taxon>Bacteria</taxon>
        <taxon>Pseudomonadati</taxon>
        <taxon>Pseudomonadota</taxon>
        <taxon>Alphaproteobacteria</taxon>
        <taxon>Hyphomicrobiales</taxon>
        <taxon>Methylobacteriaceae</taxon>
        <taxon>Methylorubrum</taxon>
    </lineage>
</organism>
<dbReference type="InterPro" id="IPR036291">
    <property type="entry name" value="NAD(P)-bd_dom_sf"/>
</dbReference>
<dbReference type="SUPFAM" id="SSF51735">
    <property type="entry name" value="NAD(P)-binding Rossmann-fold domains"/>
    <property type="match status" value="1"/>
</dbReference>
<dbReference type="AlphaFoldDB" id="A0A921DZR7"/>
<name>A0A921DZR7_9HYPH</name>
<dbReference type="PANTHER" id="PTHR44147:SF2">
    <property type="entry name" value="DEHYDROGENASE_REDUCTASE SDR FAMILY MEMBER 1"/>
    <property type="match status" value="1"/>
</dbReference>